<keyword evidence="3" id="KW-1185">Reference proteome</keyword>
<proteinExistence type="predicted"/>
<accession>A0ABV0X3G8</accession>
<reference evidence="2 3" key="1">
    <citation type="submission" date="2021-06" db="EMBL/GenBank/DDBJ databases">
        <authorList>
            <person name="Palmer J.M."/>
        </authorList>
    </citation>
    <scope>NUCLEOTIDE SEQUENCE [LARGE SCALE GENOMIC DNA]</scope>
    <source>
        <strain evidence="2 3">XR_2019</strain>
        <tissue evidence="2">Muscle</tissue>
    </source>
</reference>
<dbReference type="EMBL" id="JAHRIM010083135">
    <property type="protein sequence ID" value="MEQ2275862.1"/>
    <property type="molecule type" value="Genomic_DNA"/>
</dbReference>
<evidence type="ECO:0000256" key="1">
    <source>
        <dbReference type="SAM" id="MobiDB-lite"/>
    </source>
</evidence>
<evidence type="ECO:0000313" key="3">
    <source>
        <dbReference type="Proteomes" id="UP001444071"/>
    </source>
</evidence>
<evidence type="ECO:0000313" key="2">
    <source>
        <dbReference type="EMBL" id="MEQ2275862.1"/>
    </source>
</evidence>
<feature type="region of interest" description="Disordered" evidence="1">
    <location>
        <begin position="86"/>
        <end position="106"/>
    </location>
</feature>
<sequence>MAKECDWKILAQWGEEQTWTEILKREKQQLLKDIKALRDRGEAMQTMVDHLQSELSNLYLQFRKERDARRLLIWQLNELKGGSVKTEIPAEGNRGRAAPVRSLLNQ</sequence>
<name>A0ABV0X3G8_9TELE</name>
<protein>
    <submittedName>
        <fullName evidence="2">Uncharacterized protein</fullName>
    </submittedName>
</protein>
<gene>
    <name evidence="2" type="ORF">XENORESO_009853</name>
</gene>
<organism evidence="2 3">
    <name type="scientific">Xenotaenia resolanae</name>
    <dbReference type="NCBI Taxonomy" id="208358"/>
    <lineage>
        <taxon>Eukaryota</taxon>
        <taxon>Metazoa</taxon>
        <taxon>Chordata</taxon>
        <taxon>Craniata</taxon>
        <taxon>Vertebrata</taxon>
        <taxon>Euteleostomi</taxon>
        <taxon>Actinopterygii</taxon>
        <taxon>Neopterygii</taxon>
        <taxon>Teleostei</taxon>
        <taxon>Neoteleostei</taxon>
        <taxon>Acanthomorphata</taxon>
        <taxon>Ovalentaria</taxon>
        <taxon>Atherinomorphae</taxon>
        <taxon>Cyprinodontiformes</taxon>
        <taxon>Goodeidae</taxon>
        <taxon>Xenotaenia</taxon>
    </lineage>
</organism>
<comment type="caution">
    <text evidence="2">The sequence shown here is derived from an EMBL/GenBank/DDBJ whole genome shotgun (WGS) entry which is preliminary data.</text>
</comment>
<dbReference type="Proteomes" id="UP001444071">
    <property type="component" value="Unassembled WGS sequence"/>
</dbReference>